<dbReference type="SMART" id="SM00421">
    <property type="entry name" value="HTH_LUXR"/>
    <property type="match status" value="1"/>
</dbReference>
<dbReference type="Proteomes" id="UP000077824">
    <property type="component" value="Chromosome"/>
</dbReference>
<dbReference type="GO" id="GO:0006355">
    <property type="term" value="P:regulation of DNA-templated transcription"/>
    <property type="evidence" value="ECO:0007669"/>
    <property type="project" value="InterPro"/>
</dbReference>
<dbReference type="EMBL" id="CP015199">
    <property type="protein sequence ID" value="ANF49108.1"/>
    <property type="molecule type" value="Genomic_DNA"/>
</dbReference>
<dbReference type="OrthoDB" id="1013073at2"/>
<feature type="domain" description="Response regulatory" evidence="5">
    <location>
        <begin position="4"/>
        <end position="119"/>
    </location>
</feature>
<dbReference type="InterPro" id="IPR036388">
    <property type="entry name" value="WH-like_DNA-bd_sf"/>
</dbReference>
<sequence length="203" mass="23334">MNKKILLADDHYIVTFGTSMLLKNHFSDVSIECAENYDEVKEKIRSERFDLIILDIEMPGSTFKFMVKELKRIQEDLMILIFSSAKESAALEYIHEGAEGFINKLCSEKALIKAVESIFDQGYYYPSKLIDQAFNRSKKNGTEVLSERELQVFRLLVQGNGNLEISNILNINISTVSTYKRRIYAKLGVKNIIDLLKIYNDSN</sequence>
<dbReference type="GO" id="GO:0003677">
    <property type="term" value="F:DNA binding"/>
    <property type="evidence" value="ECO:0007669"/>
    <property type="project" value="UniProtKB-KW"/>
</dbReference>
<dbReference type="SUPFAM" id="SSF46894">
    <property type="entry name" value="C-terminal effector domain of the bipartite response regulators"/>
    <property type="match status" value="1"/>
</dbReference>
<dbReference type="STRING" id="1685010.A0O34_00410"/>
<dbReference type="RefSeq" id="WP_066750018.1">
    <property type="nucleotide sequence ID" value="NZ_CP015199.1"/>
</dbReference>
<dbReference type="InterPro" id="IPR051015">
    <property type="entry name" value="EvgA-like"/>
</dbReference>
<dbReference type="InterPro" id="IPR016032">
    <property type="entry name" value="Sig_transdc_resp-reg_C-effctor"/>
</dbReference>
<accession>A0A172XQ42</accession>
<dbReference type="Gene3D" id="3.40.50.2300">
    <property type="match status" value="1"/>
</dbReference>
<reference evidence="6 7" key="1">
    <citation type="submission" date="2016-04" db="EMBL/GenBank/DDBJ databases">
        <title>Complete Genome Sequence of Chryseobacterium sp. IHBB 10212.</title>
        <authorList>
            <person name="Pal M."/>
            <person name="Swarnkar M.K."/>
            <person name="Kaushal K."/>
            <person name="Chhibber S."/>
            <person name="Singh A.K."/>
            <person name="Gulati A."/>
        </authorList>
    </citation>
    <scope>NUCLEOTIDE SEQUENCE [LARGE SCALE GENOMIC DNA]</scope>
    <source>
        <strain evidence="6 7">IHBB 10212</strain>
    </source>
</reference>
<dbReference type="PROSITE" id="PS50043">
    <property type="entry name" value="HTH_LUXR_2"/>
    <property type="match status" value="1"/>
</dbReference>
<dbReference type="InterPro" id="IPR001789">
    <property type="entry name" value="Sig_transdc_resp-reg_receiver"/>
</dbReference>
<dbReference type="SUPFAM" id="SSF52172">
    <property type="entry name" value="CheY-like"/>
    <property type="match status" value="1"/>
</dbReference>
<dbReference type="PANTHER" id="PTHR45566">
    <property type="entry name" value="HTH-TYPE TRANSCRIPTIONAL REGULATOR YHJB-RELATED"/>
    <property type="match status" value="1"/>
</dbReference>
<keyword evidence="2 6" id="KW-0238">DNA-binding</keyword>
<dbReference type="PANTHER" id="PTHR45566:SF1">
    <property type="entry name" value="HTH-TYPE TRANSCRIPTIONAL REGULATOR YHJB-RELATED"/>
    <property type="match status" value="1"/>
</dbReference>
<feature type="modified residue" description="4-aspartylphosphate" evidence="3">
    <location>
        <position position="55"/>
    </location>
</feature>
<evidence type="ECO:0000256" key="3">
    <source>
        <dbReference type="PROSITE-ProRule" id="PRU00169"/>
    </source>
</evidence>
<gene>
    <name evidence="6" type="ORF">A0O34_00410</name>
</gene>
<dbReference type="PROSITE" id="PS00622">
    <property type="entry name" value="HTH_LUXR_1"/>
    <property type="match status" value="1"/>
</dbReference>
<evidence type="ECO:0000259" key="5">
    <source>
        <dbReference type="PROSITE" id="PS50110"/>
    </source>
</evidence>
<dbReference type="Pfam" id="PF00196">
    <property type="entry name" value="GerE"/>
    <property type="match status" value="1"/>
</dbReference>
<organism evidence="6 7">
    <name type="scientific">Chryseobacterium glaciei</name>
    <dbReference type="NCBI Taxonomy" id="1685010"/>
    <lineage>
        <taxon>Bacteria</taxon>
        <taxon>Pseudomonadati</taxon>
        <taxon>Bacteroidota</taxon>
        <taxon>Flavobacteriia</taxon>
        <taxon>Flavobacteriales</taxon>
        <taxon>Weeksellaceae</taxon>
        <taxon>Chryseobacterium group</taxon>
        <taxon>Chryseobacterium</taxon>
    </lineage>
</organism>
<feature type="domain" description="HTH luxR-type" evidence="4">
    <location>
        <begin position="138"/>
        <end position="203"/>
    </location>
</feature>
<keyword evidence="7" id="KW-1185">Reference proteome</keyword>
<dbReference type="PROSITE" id="PS50110">
    <property type="entry name" value="RESPONSE_REGULATORY"/>
    <property type="match status" value="1"/>
</dbReference>
<dbReference type="PRINTS" id="PR00038">
    <property type="entry name" value="HTHLUXR"/>
</dbReference>
<protein>
    <submittedName>
        <fullName evidence="6">DNA-binding response regulator</fullName>
    </submittedName>
</protein>
<dbReference type="CDD" id="cd06170">
    <property type="entry name" value="LuxR_C_like"/>
    <property type="match status" value="1"/>
</dbReference>
<evidence type="ECO:0000313" key="7">
    <source>
        <dbReference type="Proteomes" id="UP000077824"/>
    </source>
</evidence>
<dbReference type="KEGG" id="chh:A0O34_00410"/>
<dbReference type="InterPro" id="IPR000792">
    <property type="entry name" value="Tscrpt_reg_LuxR_C"/>
</dbReference>
<dbReference type="GO" id="GO:0000160">
    <property type="term" value="P:phosphorelay signal transduction system"/>
    <property type="evidence" value="ECO:0007669"/>
    <property type="project" value="InterPro"/>
</dbReference>
<keyword evidence="1 3" id="KW-0597">Phosphoprotein</keyword>
<dbReference type="CDD" id="cd17535">
    <property type="entry name" value="REC_NarL-like"/>
    <property type="match status" value="1"/>
</dbReference>
<dbReference type="Pfam" id="PF00072">
    <property type="entry name" value="Response_reg"/>
    <property type="match status" value="1"/>
</dbReference>
<dbReference type="Gene3D" id="1.10.10.10">
    <property type="entry name" value="Winged helix-like DNA-binding domain superfamily/Winged helix DNA-binding domain"/>
    <property type="match status" value="1"/>
</dbReference>
<dbReference type="AlphaFoldDB" id="A0A172XQ42"/>
<dbReference type="InterPro" id="IPR058245">
    <property type="entry name" value="NreC/VraR/RcsB-like_REC"/>
</dbReference>
<evidence type="ECO:0000256" key="1">
    <source>
        <dbReference type="ARBA" id="ARBA00022553"/>
    </source>
</evidence>
<dbReference type="InterPro" id="IPR011006">
    <property type="entry name" value="CheY-like_superfamily"/>
</dbReference>
<evidence type="ECO:0000259" key="4">
    <source>
        <dbReference type="PROSITE" id="PS50043"/>
    </source>
</evidence>
<name>A0A172XQ42_9FLAO</name>
<evidence type="ECO:0000256" key="2">
    <source>
        <dbReference type="ARBA" id="ARBA00023125"/>
    </source>
</evidence>
<proteinExistence type="predicted"/>
<dbReference type="SMART" id="SM00448">
    <property type="entry name" value="REC"/>
    <property type="match status" value="1"/>
</dbReference>
<evidence type="ECO:0000313" key="6">
    <source>
        <dbReference type="EMBL" id="ANF49108.1"/>
    </source>
</evidence>